<evidence type="ECO:0000313" key="1">
    <source>
        <dbReference type="EMBL" id="KAF8645637.1"/>
    </source>
</evidence>
<reference evidence="1" key="1">
    <citation type="submission" date="2020-07" db="EMBL/GenBank/DDBJ databases">
        <title>Genome sequence and genetic diversity analysis of an under-domesticated orphan crop, white fonio (Digitaria exilis).</title>
        <authorList>
            <person name="Bennetzen J.L."/>
            <person name="Chen S."/>
            <person name="Ma X."/>
            <person name="Wang X."/>
            <person name="Yssel A.E.J."/>
            <person name="Chaluvadi S.R."/>
            <person name="Johnson M."/>
            <person name="Gangashetty P."/>
            <person name="Hamidou F."/>
            <person name="Sanogo M.D."/>
            <person name="Zwaenepoel A."/>
            <person name="Wallace J."/>
            <person name="Van De Peer Y."/>
            <person name="Van Deynze A."/>
        </authorList>
    </citation>
    <scope>NUCLEOTIDE SEQUENCE</scope>
    <source>
        <tissue evidence="1">Leaves</tissue>
    </source>
</reference>
<dbReference type="AlphaFoldDB" id="A0A835DWV9"/>
<keyword evidence="2" id="KW-1185">Reference proteome</keyword>
<evidence type="ECO:0000313" key="2">
    <source>
        <dbReference type="Proteomes" id="UP000636709"/>
    </source>
</evidence>
<dbReference type="EMBL" id="JACEFO010002967">
    <property type="protein sequence ID" value="KAF8645637.1"/>
    <property type="molecule type" value="Genomic_DNA"/>
</dbReference>
<protein>
    <submittedName>
        <fullName evidence="1">Uncharacterized protein</fullName>
    </submittedName>
</protein>
<comment type="caution">
    <text evidence="1">The sequence shown here is derived from an EMBL/GenBank/DDBJ whole genome shotgun (WGS) entry which is preliminary data.</text>
</comment>
<accession>A0A835DWV9</accession>
<dbReference type="Proteomes" id="UP000636709">
    <property type="component" value="Unassembled WGS sequence"/>
</dbReference>
<name>A0A835DWV9_9POAL</name>
<proteinExistence type="predicted"/>
<sequence length="38" mass="4130">MKLSLINGNLKLFCRFCAGELTGSWTGPSYSDMSATKT</sequence>
<organism evidence="1 2">
    <name type="scientific">Digitaria exilis</name>
    <dbReference type="NCBI Taxonomy" id="1010633"/>
    <lineage>
        <taxon>Eukaryota</taxon>
        <taxon>Viridiplantae</taxon>
        <taxon>Streptophyta</taxon>
        <taxon>Embryophyta</taxon>
        <taxon>Tracheophyta</taxon>
        <taxon>Spermatophyta</taxon>
        <taxon>Magnoliopsida</taxon>
        <taxon>Liliopsida</taxon>
        <taxon>Poales</taxon>
        <taxon>Poaceae</taxon>
        <taxon>PACMAD clade</taxon>
        <taxon>Panicoideae</taxon>
        <taxon>Panicodae</taxon>
        <taxon>Paniceae</taxon>
        <taxon>Anthephorinae</taxon>
        <taxon>Digitaria</taxon>
    </lineage>
</organism>
<gene>
    <name evidence="1" type="ORF">HU200_066133</name>
</gene>